<dbReference type="InterPro" id="IPR035899">
    <property type="entry name" value="DBL_dom_sf"/>
</dbReference>
<comment type="subcellular location">
    <subcellularLocation>
        <location evidence="1">Cell projection</location>
        <location evidence="1">Axon</location>
    </subcellularLocation>
    <subcellularLocation>
        <location evidence="2">Cell projection</location>
        <location evidence="2">Dendritic spine</location>
    </subcellularLocation>
</comment>
<dbReference type="Pfam" id="PF00620">
    <property type="entry name" value="RhoGAP"/>
    <property type="match status" value="1"/>
</dbReference>
<evidence type="ECO:0000313" key="14">
    <source>
        <dbReference type="Proteomes" id="UP000230750"/>
    </source>
</evidence>
<dbReference type="InterPro" id="IPR035892">
    <property type="entry name" value="C2_domain_sf"/>
</dbReference>
<dbReference type="PANTHER" id="PTHR23182:SF1">
    <property type="entry name" value="RHO GTPASE ACTIVATING PROTEIN AT 1A, ISOFORM E"/>
    <property type="match status" value="1"/>
</dbReference>
<dbReference type="GO" id="GO:0005085">
    <property type="term" value="F:guanyl-nucleotide exchange factor activity"/>
    <property type="evidence" value="ECO:0007669"/>
    <property type="project" value="UniProtKB-KW"/>
</dbReference>
<keyword evidence="8" id="KW-1133">Transmembrane helix</keyword>
<dbReference type="EMBL" id="MRZV01001111">
    <property type="protein sequence ID" value="PIK40537.1"/>
    <property type="molecule type" value="Genomic_DNA"/>
</dbReference>
<evidence type="ECO:0000259" key="11">
    <source>
        <dbReference type="PROSITE" id="PS50010"/>
    </source>
</evidence>
<dbReference type="PANTHER" id="PTHR23182">
    <property type="entry name" value="BREAKPOINT CLUSTER REGION PROTEIN BCR"/>
    <property type="match status" value="1"/>
</dbReference>
<evidence type="ECO:0000313" key="13">
    <source>
        <dbReference type="EMBL" id="PIK40537.1"/>
    </source>
</evidence>
<dbReference type="STRING" id="307972.A0A2G8JXQ8"/>
<evidence type="ECO:0000259" key="12">
    <source>
        <dbReference type="PROSITE" id="PS50238"/>
    </source>
</evidence>
<dbReference type="GO" id="GO:0030424">
    <property type="term" value="C:axon"/>
    <property type="evidence" value="ECO:0007669"/>
    <property type="project" value="UniProtKB-SubCell"/>
</dbReference>
<proteinExistence type="predicted"/>
<dbReference type="GO" id="GO:0016020">
    <property type="term" value="C:membrane"/>
    <property type="evidence" value="ECO:0007669"/>
    <property type="project" value="TreeGrafter"/>
</dbReference>
<name>A0A2G8JXQ8_STIJA</name>
<feature type="domain" description="C2" evidence="10">
    <location>
        <begin position="411"/>
        <end position="527"/>
    </location>
</feature>
<dbReference type="AlphaFoldDB" id="A0A2G8JXQ8"/>
<evidence type="ECO:0000259" key="9">
    <source>
        <dbReference type="PROSITE" id="PS50003"/>
    </source>
</evidence>
<dbReference type="InterPro" id="IPR000219">
    <property type="entry name" value="DH_dom"/>
</dbReference>
<keyword evidence="3" id="KW-0343">GTPase activation</keyword>
<dbReference type="InterPro" id="IPR008936">
    <property type="entry name" value="Rho_GTPase_activation_prot"/>
</dbReference>
<dbReference type="SMART" id="SM00324">
    <property type="entry name" value="RhoGAP"/>
    <property type="match status" value="1"/>
</dbReference>
<dbReference type="CDD" id="cd00160">
    <property type="entry name" value="RhoGEF"/>
    <property type="match status" value="1"/>
</dbReference>
<evidence type="ECO:0000256" key="1">
    <source>
        <dbReference type="ARBA" id="ARBA00004489"/>
    </source>
</evidence>
<dbReference type="InterPro" id="IPR011993">
    <property type="entry name" value="PH-like_dom_sf"/>
</dbReference>
<feature type="domain" description="DH" evidence="11">
    <location>
        <begin position="23"/>
        <end position="208"/>
    </location>
</feature>
<dbReference type="Gene3D" id="2.60.40.150">
    <property type="entry name" value="C2 domain"/>
    <property type="match status" value="1"/>
</dbReference>
<keyword evidence="4" id="KW-0344">Guanine-nucleotide releasing factor</keyword>
<evidence type="ECO:0000259" key="10">
    <source>
        <dbReference type="PROSITE" id="PS50004"/>
    </source>
</evidence>
<feature type="transmembrane region" description="Helical" evidence="8">
    <location>
        <begin position="657"/>
        <end position="675"/>
    </location>
</feature>
<evidence type="ECO:0000256" key="5">
    <source>
        <dbReference type="ARBA" id="ARBA00023018"/>
    </source>
</evidence>
<keyword evidence="14" id="KW-1185">Reference proteome</keyword>
<dbReference type="SUPFAM" id="SSF50729">
    <property type="entry name" value="PH domain-like"/>
    <property type="match status" value="1"/>
</dbReference>
<gene>
    <name evidence="13" type="ORF">BSL78_22623</name>
</gene>
<dbReference type="SUPFAM" id="SSF48350">
    <property type="entry name" value="GTPase activation domain, GAP"/>
    <property type="match status" value="1"/>
</dbReference>
<reference evidence="13 14" key="1">
    <citation type="journal article" date="2017" name="PLoS Biol.">
        <title>The sea cucumber genome provides insights into morphological evolution and visceral regeneration.</title>
        <authorList>
            <person name="Zhang X."/>
            <person name="Sun L."/>
            <person name="Yuan J."/>
            <person name="Sun Y."/>
            <person name="Gao Y."/>
            <person name="Zhang L."/>
            <person name="Li S."/>
            <person name="Dai H."/>
            <person name="Hamel J.F."/>
            <person name="Liu C."/>
            <person name="Yu Y."/>
            <person name="Liu S."/>
            <person name="Lin W."/>
            <person name="Guo K."/>
            <person name="Jin S."/>
            <person name="Xu P."/>
            <person name="Storey K.B."/>
            <person name="Huan P."/>
            <person name="Zhang T."/>
            <person name="Zhou Y."/>
            <person name="Zhang J."/>
            <person name="Lin C."/>
            <person name="Li X."/>
            <person name="Xing L."/>
            <person name="Huo D."/>
            <person name="Sun M."/>
            <person name="Wang L."/>
            <person name="Mercier A."/>
            <person name="Li F."/>
            <person name="Yang H."/>
            <person name="Xiang J."/>
        </authorList>
    </citation>
    <scope>NUCLEOTIDE SEQUENCE [LARGE SCALE GENOMIC DNA]</scope>
    <source>
        <strain evidence="13">Shaxun</strain>
        <tissue evidence="13">Muscle</tissue>
    </source>
</reference>
<keyword evidence="5" id="KW-0770">Synapse</keyword>
<dbReference type="OrthoDB" id="79452at2759"/>
<dbReference type="InterPro" id="IPR000008">
    <property type="entry name" value="C2_dom"/>
</dbReference>
<comment type="caution">
    <text evidence="13">The sequence shown here is derived from an EMBL/GenBank/DDBJ whole genome shotgun (WGS) entry which is preliminary data.</text>
</comment>
<dbReference type="SUPFAM" id="SSF48065">
    <property type="entry name" value="DBL homology domain (DH-domain)"/>
    <property type="match status" value="1"/>
</dbReference>
<dbReference type="Pfam" id="PF00621">
    <property type="entry name" value="RhoGEF"/>
    <property type="match status" value="1"/>
</dbReference>
<dbReference type="GO" id="GO:0035556">
    <property type="term" value="P:intracellular signal transduction"/>
    <property type="evidence" value="ECO:0007669"/>
    <property type="project" value="InterPro"/>
</dbReference>
<feature type="domain" description="PH" evidence="9">
    <location>
        <begin position="221"/>
        <end position="386"/>
    </location>
</feature>
<evidence type="ECO:0000256" key="7">
    <source>
        <dbReference type="SAM" id="Coils"/>
    </source>
</evidence>
<dbReference type="PROSITE" id="PS50003">
    <property type="entry name" value="PH_DOMAIN"/>
    <property type="match status" value="1"/>
</dbReference>
<dbReference type="Gene3D" id="2.30.29.30">
    <property type="entry name" value="Pleckstrin-homology domain (PH domain)/Phosphotyrosine-binding domain (PTB)"/>
    <property type="match status" value="1"/>
</dbReference>
<dbReference type="PROSITE" id="PS50004">
    <property type="entry name" value="C2"/>
    <property type="match status" value="1"/>
</dbReference>
<evidence type="ECO:0000256" key="3">
    <source>
        <dbReference type="ARBA" id="ARBA00022468"/>
    </source>
</evidence>
<evidence type="ECO:0000256" key="6">
    <source>
        <dbReference type="ARBA" id="ARBA00023273"/>
    </source>
</evidence>
<dbReference type="Pfam" id="PF19057">
    <property type="entry name" value="PH_19"/>
    <property type="match status" value="1"/>
</dbReference>
<dbReference type="Proteomes" id="UP000230750">
    <property type="component" value="Unassembled WGS sequence"/>
</dbReference>
<evidence type="ECO:0000256" key="2">
    <source>
        <dbReference type="ARBA" id="ARBA00004552"/>
    </source>
</evidence>
<dbReference type="SMART" id="SM00233">
    <property type="entry name" value="PH"/>
    <property type="match status" value="1"/>
</dbReference>
<sequence length="677" mass="77622">MEPSSSSSLQRRLTSPDVERLNIRRAILSTILEGEKKFIAGLEELVKISDSFRANMTLSEAFLTREEFDTLFFRIPELCEVHQSFLKRLEPKLTDWSPEKAFGDCFRYLASQFYIHEEYASNYKRAFTTLKEEKEEFRAIANNTRGRLPNGESLTLEALLHSPLHRITKLTLTINDLLQHTPESHEDHRILIYVLEKTHKFITEVTEAIQERSSTNVKKRSCQKHGYVVEWTEGQRKLRYLFLWSDLLICANKRASGGVFSRDKGQFDCQWYLPLSELSLIPSDHSESSSKQCPTLETKKVDELKRKLAELNTSLKKDMIAKQSRHFQREIEKKRKKVSELEAQLTVLSPSLPLHLYHHNGKTYMLLMPSDYEKSDWREAILSAKRESKVTPNLTLYHINKLLSKFKQGRQASVRSIVVSQDADLVTGTLLVTVVNAVGLKIPSELYCCIEVDAYGIFFLMAKTKKSQNTMTPVWNEDFDLEVDGAKTLRVICYDHTKGLDDEMIDKGQTLLKREQLKNRQEIEVKMDKITVTLKISFQSSAKTLKRVQSRKKVGVFGVRIGALTKREASDMPNIIKICATEVEKRGISELGIYRISGSIADINRLKKAFETGHKSVTKLVGNFDIHAVAGLLKLYMRELPEPLFTHTLYEKLTSGLSMYLAVLIIIVMILKLACKC</sequence>
<keyword evidence="8" id="KW-0812">Transmembrane</keyword>
<dbReference type="Gene3D" id="1.10.555.10">
    <property type="entry name" value="Rho GTPase activation protein"/>
    <property type="match status" value="1"/>
</dbReference>
<dbReference type="PROSITE" id="PS00741">
    <property type="entry name" value="DH_1"/>
    <property type="match status" value="1"/>
</dbReference>
<accession>A0A2G8JXQ8</accession>
<keyword evidence="7" id="KW-0175">Coiled coil</keyword>
<keyword evidence="8" id="KW-0472">Membrane</keyword>
<evidence type="ECO:0000256" key="4">
    <source>
        <dbReference type="ARBA" id="ARBA00022658"/>
    </source>
</evidence>
<dbReference type="Gene3D" id="1.20.900.10">
    <property type="entry name" value="Dbl homology (DH) domain"/>
    <property type="match status" value="1"/>
</dbReference>
<evidence type="ECO:0000256" key="8">
    <source>
        <dbReference type="SAM" id="Phobius"/>
    </source>
</evidence>
<dbReference type="SMART" id="SM00325">
    <property type="entry name" value="RhoGEF"/>
    <property type="match status" value="1"/>
</dbReference>
<dbReference type="InterPro" id="IPR001849">
    <property type="entry name" value="PH_domain"/>
</dbReference>
<feature type="domain" description="Rho-GAP" evidence="12">
    <location>
        <begin position="559"/>
        <end position="677"/>
    </location>
</feature>
<dbReference type="GO" id="GO:0043197">
    <property type="term" value="C:dendritic spine"/>
    <property type="evidence" value="ECO:0007669"/>
    <property type="project" value="UniProtKB-SubCell"/>
</dbReference>
<dbReference type="GO" id="GO:0005096">
    <property type="term" value="F:GTPase activator activity"/>
    <property type="evidence" value="ECO:0007669"/>
    <property type="project" value="UniProtKB-KW"/>
</dbReference>
<keyword evidence="6" id="KW-0966">Cell projection</keyword>
<dbReference type="InterPro" id="IPR000198">
    <property type="entry name" value="RhoGAP_dom"/>
</dbReference>
<organism evidence="13 14">
    <name type="scientific">Stichopus japonicus</name>
    <name type="common">Sea cucumber</name>
    <dbReference type="NCBI Taxonomy" id="307972"/>
    <lineage>
        <taxon>Eukaryota</taxon>
        <taxon>Metazoa</taxon>
        <taxon>Echinodermata</taxon>
        <taxon>Eleutherozoa</taxon>
        <taxon>Echinozoa</taxon>
        <taxon>Holothuroidea</taxon>
        <taxon>Aspidochirotacea</taxon>
        <taxon>Aspidochirotida</taxon>
        <taxon>Stichopodidae</taxon>
        <taxon>Apostichopus</taxon>
    </lineage>
</organism>
<dbReference type="InterPro" id="IPR037769">
    <property type="entry name" value="Abr/Bcr"/>
</dbReference>
<feature type="coiled-coil region" evidence="7">
    <location>
        <begin position="301"/>
        <end position="344"/>
    </location>
</feature>
<dbReference type="PROSITE" id="PS50238">
    <property type="entry name" value="RHOGAP"/>
    <property type="match status" value="1"/>
</dbReference>
<dbReference type="SUPFAM" id="SSF49562">
    <property type="entry name" value="C2 domain (Calcium/lipid-binding domain, CaLB)"/>
    <property type="match status" value="1"/>
</dbReference>
<dbReference type="PROSITE" id="PS50010">
    <property type="entry name" value="DH_2"/>
    <property type="match status" value="1"/>
</dbReference>
<dbReference type="InterPro" id="IPR001331">
    <property type="entry name" value="GDS_CDC24_CS"/>
</dbReference>
<protein>
    <submittedName>
        <fullName evidence="13">Putative active breakpoint cluster region-related protein isoform X3</fullName>
    </submittedName>
</protein>
<dbReference type="Pfam" id="PF00168">
    <property type="entry name" value="C2"/>
    <property type="match status" value="1"/>
</dbReference>
<dbReference type="SMART" id="SM00239">
    <property type="entry name" value="C2"/>
    <property type="match status" value="1"/>
</dbReference>